<evidence type="ECO:0000313" key="4">
    <source>
        <dbReference type="EMBL" id="PMC52898.1"/>
    </source>
</evidence>
<keyword evidence="3" id="KW-0732">Signal</keyword>
<feature type="compositionally biased region" description="Gly residues" evidence="1">
    <location>
        <begin position="410"/>
        <end position="420"/>
    </location>
</feature>
<feature type="compositionally biased region" description="Basic and acidic residues" evidence="1">
    <location>
        <begin position="210"/>
        <end position="222"/>
    </location>
</feature>
<keyword evidence="2" id="KW-1133">Transmembrane helix</keyword>
<dbReference type="Proteomes" id="UP000235670">
    <property type="component" value="Unassembled WGS sequence"/>
</dbReference>
<proteinExistence type="predicted"/>
<dbReference type="OrthoDB" id="2991714at2"/>
<dbReference type="EMBL" id="PNGT01000002">
    <property type="protein sequence ID" value="PMC52898.1"/>
    <property type="molecule type" value="Genomic_DNA"/>
</dbReference>
<reference evidence="4 5" key="1">
    <citation type="submission" date="2017-09" db="EMBL/GenBank/DDBJ databases">
        <title>Bacterial strain isolated from the female urinary microbiota.</title>
        <authorList>
            <person name="Thomas-White K."/>
            <person name="Kumar N."/>
            <person name="Forster S."/>
            <person name="Putonti C."/>
            <person name="Lawley T."/>
            <person name="Wolfe A.J."/>
        </authorList>
    </citation>
    <scope>NUCLEOTIDE SEQUENCE [LARGE SCALE GENOMIC DNA]</scope>
    <source>
        <strain evidence="4 5">UMB0186</strain>
    </source>
</reference>
<dbReference type="RefSeq" id="WP_102189580.1">
    <property type="nucleotide sequence ID" value="NZ_PNGT01000002.1"/>
</dbReference>
<dbReference type="STRING" id="84135.GCA_001052115_00136"/>
<feature type="compositionally biased region" description="Low complexity" evidence="1">
    <location>
        <begin position="172"/>
        <end position="190"/>
    </location>
</feature>
<evidence type="ECO:0000313" key="5">
    <source>
        <dbReference type="Proteomes" id="UP000235670"/>
    </source>
</evidence>
<feature type="compositionally biased region" description="Low complexity" evidence="1">
    <location>
        <begin position="430"/>
        <end position="441"/>
    </location>
</feature>
<gene>
    <name evidence="4" type="ORF">CJ218_03105</name>
</gene>
<feature type="region of interest" description="Disordered" evidence="1">
    <location>
        <begin position="400"/>
        <end position="470"/>
    </location>
</feature>
<feature type="compositionally biased region" description="Low complexity" evidence="1">
    <location>
        <begin position="223"/>
        <end position="268"/>
    </location>
</feature>
<feature type="transmembrane region" description="Helical" evidence="2">
    <location>
        <begin position="478"/>
        <end position="496"/>
    </location>
</feature>
<feature type="compositionally biased region" description="Basic and acidic residues" evidence="1">
    <location>
        <begin position="192"/>
        <end position="202"/>
    </location>
</feature>
<feature type="region of interest" description="Disordered" evidence="1">
    <location>
        <begin position="165"/>
        <end position="272"/>
    </location>
</feature>
<evidence type="ECO:0000256" key="1">
    <source>
        <dbReference type="SAM" id="MobiDB-lite"/>
    </source>
</evidence>
<feature type="signal peptide" evidence="3">
    <location>
        <begin position="1"/>
        <end position="23"/>
    </location>
</feature>
<organism evidence="4 5">
    <name type="scientific">Gemella sanguinis</name>
    <dbReference type="NCBI Taxonomy" id="84135"/>
    <lineage>
        <taxon>Bacteria</taxon>
        <taxon>Bacillati</taxon>
        <taxon>Bacillota</taxon>
        <taxon>Bacilli</taxon>
        <taxon>Bacillales</taxon>
        <taxon>Gemellaceae</taxon>
        <taxon>Gemella</taxon>
    </lineage>
</organism>
<sequence length="501" mass="53832">MKRNTIIKVMSASILAASLTVVDFPTNLQQTKYIHAVGTQEVSVDVAAHLLNANNSGQRSMGDAALEKVSIKKVGNQYQYTIIWKDLNFNGQSDGISKFWVEGKEVPLTPTTYPNVSKPKQAVFTLPELKSSLNVEVFVQIMEDIMPGAGRKPAILQLDTNGVSKKLESSTTDKQNTTTDKTAQTDNNTKQAETDNSAKEDASQNSAAKAAKEKAEADKAAKENTTNNTSNVNNSTSNTNYSSFRSASRSTGSNKPTTPSQPSISSTPKGGKLDDVTYYRNVTVSLLNASNPGQRSMGDAALDGITVFRDSRNIYHYIVKFHDITIGQSSDGISRFWVRGTEYPVTSTGGANHQVQVHFTSSEKLQQVPVSVFVQTMEKIMPGAGKKDAILSINWSNSTEEKGTADASGGNPGSGPGRGSSGDKNSGKQANGDSADNSADNNDGRVDNSEEFSNTGSNSKTGLNNKTNFKNKTNLKSPYVIIPSAISLLGAILVFIKRRLF</sequence>
<evidence type="ECO:0008006" key="6">
    <source>
        <dbReference type="Google" id="ProtNLM"/>
    </source>
</evidence>
<comment type="caution">
    <text evidence="4">The sequence shown here is derived from an EMBL/GenBank/DDBJ whole genome shotgun (WGS) entry which is preliminary data.</text>
</comment>
<accession>A0A2N6SG43</accession>
<feature type="chain" id="PRO_5039347779" description="NEAT domain-containing protein" evidence="3">
    <location>
        <begin position="24"/>
        <end position="501"/>
    </location>
</feature>
<evidence type="ECO:0000256" key="2">
    <source>
        <dbReference type="SAM" id="Phobius"/>
    </source>
</evidence>
<keyword evidence="2" id="KW-0472">Membrane</keyword>
<keyword evidence="2" id="KW-0812">Transmembrane</keyword>
<protein>
    <recommendedName>
        <fullName evidence="6">NEAT domain-containing protein</fullName>
    </recommendedName>
</protein>
<name>A0A2N6SG43_9BACL</name>
<evidence type="ECO:0000256" key="3">
    <source>
        <dbReference type="SAM" id="SignalP"/>
    </source>
</evidence>
<feature type="compositionally biased region" description="Low complexity" evidence="1">
    <location>
        <begin position="460"/>
        <end position="470"/>
    </location>
</feature>
<dbReference type="AlphaFoldDB" id="A0A2N6SG43"/>